<reference evidence="3 4" key="1">
    <citation type="journal article" date="2024" name="Commun. Biol.">
        <title>Comparative genomic analysis of thermophilic fungi reveals convergent evolutionary adaptations and gene losses.</title>
        <authorList>
            <person name="Steindorff A.S."/>
            <person name="Aguilar-Pontes M.V."/>
            <person name="Robinson A.J."/>
            <person name="Andreopoulos B."/>
            <person name="LaButti K."/>
            <person name="Kuo A."/>
            <person name="Mondo S."/>
            <person name="Riley R."/>
            <person name="Otillar R."/>
            <person name="Haridas S."/>
            <person name="Lipzen A."/>
            <person name="Grimwood J."/>
            <person name="Schmutz J."/>
            <person name="Clum A."/>
            <person name="Reid I.D."/>
            <person name="Moisan M.C."/>
            <person name="Butler G."/>
            <person name="Nguyen T.T.M."/>
            <person name="Dewar K."/>
            <person name="Conant G."/>
            <person name="Drula E."/>
            <person name="Henrissat B."/>
            <person name="Hansel C."/>
            <person name="Singer S."/>
            <person name="Hutchinson M.I."/>
            <person name="de Vries R.P."/>
            <person name="Natvig D.O."/>
            <person name="Powell A.J."/>
            <person name="Tsang A."/>
            <person name="Grigoriev I.V."/>
        </authorList>
    </citation>
    <scope>NUCLEOTIDE SEQUENCE [LARGE SCALE GENOMIC DNA]</scope>
    <source>
        <strain evidence="3 4">CBS 494.80</strain>
    </source>
</reference>
<keyword evidence="2" id="KW-0812">Transmembrane</keyword>
<dbReference type="Proteomes" id="UP001595075">
    <property type="component" value="Unassembled WGS sequence"/>
</dbReference>
<keyword evidence="4" id="KW-1185">Reference proteome</keyword>
<keyword evidence="2" id="KW-1133">Transmembrane helix</keyword>
<evidence type="ECO:0000256" key="2">
    <source>
        <dbReference type="SAM" id="Phobius"/>
    </source>
</evidence>
<dbReference type="EMBL" id="JAZHXI010000004">
    <property type="protein sequence ID" value="KAL2072698.1"/>
    <property type="molecule type" value="Genomic_DNA"/>
</dbReference>
<proteinExistence type="predicted"/>
<protein>
    <submittedName>
        <fullName evidence="3">Uncharacterized protein</fullName>
    </submittedName>
</protein>
<evidence type="ECO:0000313" key="3">
    <source>
        <dbReference type="EMBL" id="KAL2072698.1"/>
    </source>
</evidence>
<gene>
    <name evidence="3" type="ORF">VTL71DRAFT_12041</name>
</gene>
<comment type="caution">
    <text evidence="3">The sequence shown here is derived from an EMBL/GenBank/DDBJ whole genome shotgun (WGS) entry which is preliminary data.</text>
</comment>
<name>A0ABR4CTL0_9HELO</name>
<organism evidence="3 4">
    <name type="scientific">Oculimacula yallundae</name>
    <dbReference type="NCBI Taxonomy" id="86028"/>
    <lineage>
        <taxon>Eukaryota</taxon>
        <taxon>Fungi</taxon>
        <taxon>Dikarya</taxon>
        <taxon>Ascomycota</taxon>
        <taxon>Pezizomycotina</taxon>
        <taxon>Leotiomycetes</taxon>
        <taxon>Helotiales</taxon>
        <taxon>Ploettnerulaceae</taxon>
        <taxon>Oculimacula</taxon>
    </lineage>
</organism>
<keyword evidence="2" id="KW-0472">Membrane</keyword>
<feature type="transmembrane region" description="Helical" evidence="2">
    <location>
        <begin position="600"/>
        <end position="621"/>
    </location>
</feature>
<accession>A0ABR4CTL0</accession>
<feature type="region of interest" description="Disordered" evidence="1">
    <location>
        <begin position="63"/>
        <end position="82"/>
    </location>
</feature>
<feature type="compositionally biased region" description="Low complexity" evidence="1">
    <location>
        <begin position="64"/>
        <end position="74"/>
    </location>
</feature>
<evidence type="ECO:0000256" key="1">
    <source>
        <dbReference type="SAM" id="MobiDB-lite"/>
    </source>
</evidence>
<evidence type="ECO:0000313" key="4">
    <source>
        <dbReference type="Proteomes" id="UP001595075"/>
    </source>
</evidence>
<feature type="transmembrane region" description="Helical" evidence="2">
    <location>
        <begin position="92"/>
        <end position="119"/>
    </location>
</feature>
<sequence>MSSMKLLFKSHVDPIEMSSYSHVQQQPPPRRINDNVSLLSQYRSSSPEFFPKNNVAVQEIPLRSSTSKSSSPTPVIGWPDQPQNLRKTASEIWLNIAIEVFLVAVSLPLLALAIAIVYYKDRIVVDSEWTVFKQIINSTKVGTAFPYVFGIVVGRAMKLFGAWRLEKGVSLGILEQIMGSTTLGSTLTTHTLLRPFNFATLGLFTLWIFSPIGSRVSLGLIEPKLQPVVTNTTVQYLNSRQASKFYSESPEDQLEIIAGPINALYTSSLMAPDSAKMSSMDQWGNIKIPYFDRINANFTADSTGWISLSDHQAGNITYSSLLGIPFSKPIDDKVSNLTWTMSTTYLSLNCHTMTREPLIPLNVKLDTDNTTWSSLSTSPSSLFSLAMNGFISPNKTLESSHSISSFMTATNASSIPHTLLFQSPIWTDDLSANATANLTMAGAYCDLSQQYVDVEVHCSGTQDCGVIAMRESLAPHAPKEFTVLGFDLGFKMLSYLLPLATGESVTGGSLPQSTATELFLSGTSATLSHLTKVDLSQLTPSEMEVRLGQVLNTYYTASLSPYSLTGNLLPSLPTSSSTLTISTPALSTTFQNRYSVNPKWLSLYFISCTVLLLAVLSGIILKNLVVAPDILGWVSSLTRDNPYMREAMVGGGTAMGGWKRARVLEKMRIKIGDMGSRRYGEVGYIAVATEGEARALEKERFYL</sequence>